<evidence type="ECO:0000256" key="1">
    <source>
        <dbReference type="SAM" id="Phobius"/>
    </source>
</evidence>
<keyword evidence="1" id="KW-0472">Membrane</keyword>
<feature type="transmembrane region" description="Helical" evidence="1">
    <location>
        <begin position="15"/>
        <end position="39"/>
    </location>
</feature>
<accession>A0ABV2FDI5</accession>
<reference evidence="2 3" key="1">
    <citation type="submission" date="2024-06" db="EMBL/GenBank/DDBJ databases">
        <title>Genomic Encyclopedia of Type Strains, Phase IV (KMG-IV): sequencing the most valuable type-strain genomes for metagenomic binning, comparative biology and taxonomic classification.</title>
        <authorList>
            <person name="Goeker M."/>
        </authorList>
    </citation>
    <scope>NUCLEOTIDE SEQUENCE [LARGE SCALE GENOMIC DNA]</scope>
    <source>
        <strain evidence="2 3">DSM 17253</strain>
    </source>
</reference>
<keyword evidence="1" id="KW-0812">Transmembrane</keyword>
<sequence length="199" mass="22627">MLFGRKGADMRLGKFLFRFITTIIIVVIIAAGVLIWYIAPDRKLNLNYTDLNIQDKAMQMLKTKKPEITLNNEELNELAKKELIKHMGDMPPQVTVTGAEFRFHGQEVTADINGKWEFIPFGAELTFTMDADGSVIVLKHESTRIKSIRVPAETWGLGTLSVPLKEHLPDILRVDDVQFLDDGVKLTFKLNWLDLPSLF</sequence>
<protein>
    <submittedName>
        <fullName evidence="2">Membrane protein</fullName>
    </submittedName>
</protein>
<proteinExistence type="predicted"/>
<dbReference type="Proteomes" id="UP001549098">
    <property type="component" value="Unassembled WGS sequence"/>
</dbReference>
<organism evidence="2 3">
    <name type="scientific">Paenibacillus favisporus</name>
    <dbReference type="NCBI Taxonomy" id="221028"/>
    <lineage>
        <taxon>Bacteria</taxon>
        <taxon>Bacillati</taxon>
        <taxon>Bacillota</taxon>
        <taxon>Bacilli</taxon>
        <taxon>Bacillales</taxon>
        <taxon>Paenibacillaceae</taxon>
        <taxon>Paenibacillus</taxon>
    </lineage>
</organism>
<name>A0ABV2FDI5_9BACL</name>
<dbReference type="RefSeq" id="WP_354503171.1">
    <property type="nucleotide sequence ID" value="NZ_JBEPLV010000010.1"/>
</dbReference>
<keyword evidence="3" id="KW-1185">Reference proteome</keyword>
<dbReference type="EMBL" id="JBEPLV010000010">
    <property type="protein sequence ID" value="MET3549843.1"/>
    <property type="molecule type" value="Genomic_DNA"/>
</dbReference>
<comment type="caution">
    <text evidence="2">The sequence shown here is derived from an EMBL/GenBank/DDBJ whole genome shotgun (WGS) entry which is preliminary data.</text>
</comment>
<evidence type="ECO:0000313" key="2">
    <source>
        <dbReference type="EMBL" id="MET3549843.1"/>
    </source>
</evidence>
<gene>
    <name evidence="2" type="ORF">ABID47_006504</name>
</gene>
<keyword evidence="1" id="KW-1133">Transmembrane helix</keyword>
<evidence type="ECO:0000313" key="3">
    <source>
        <dbReference type="Proteomes" id="UP001549098"/>
    </source>
</evidence>